<comment type="cofactor">
    <cofactor evidence="1">
        <name>Zn(2+)</name>
        <dbReference type="ChEBI" id="CHEBI:29105"/>
    </cofactor>
    <text evidence="1">Binds 1 zinc ion per subunit.</text>
</comment>
<name>A0ABU8XL84_9PROT</name>
<keyword evidence="1" id="KW-0645">Protease</keyword>
<evidence type="ECO:0000313" key="4">
    <source>
        <dbReference type="EMBL" id="MEK0081967.1"/>
    </source>
</evidence>
<dbReference type="EMBL" id="JBBLZC010000001">
    <property type="protein sequence ID" value="MEK0081967.1"/>
    <property type="molecule type" value="Genomic_DNA"/>
</dbReference>
<comment type="similarity">
    <text evidence="1">Belongs to the peptidase M81 family.</text>
</comment>
<keyword evidence="1" id="KW-0482">Metalloprotease</keyword>
<dbReference type="RefSeq" id="WP_418157807.1">
    <property type="nucleotide sequence ID" value="NZ_JBBLZC010000001.1"/>
</dbReference>
<keyword evidence="1" id="KW-0479">Metal-binding</keyword>
<gene>
    <name evidence="4" type="ORF">U1T56_02295</name>
</gene>
<evidence type="ECO:0000259" key="3">
    <source>
        <dbReference type="Pfam" id="PF07364"/>
    </source>
</evidence>
<dbReference type="InterPro" id="IPR015995">
    <property type="entry name" value="MlrC_N"/>
</dbReference>
<proteinExistence type="inferred from homology"/>
<dbReference type="InterPro" id="IPR010799">
    <property type="entry name" value="MlrC_C"/>
</dbReference>
<protein>
    <recommendedName>
        <fullName evidence="1">Microcystinase C</fullName>
        <shortName evidence="1">MlrC</shortName>
    </recommendedName>
</protein>
<feature type="domain" description="Microcystin LR degradation protein MlrC C-terminal" evidence="2">
    <location>
        <begin position="302"/>
        <end position="483"/>
    </location>
</feature>
<evidence type="ECO:0000259" key="2">
    <source>
        <dbReference type="Pfam" id="PF07171"/>
    </source>
</evidence>
<comment type="caution">
    <text evidence="4">The sequence shown here is derived from an EMBL/GenBank/DDBJ whole genome shotgun (WGS) entry which is preliminary data.</text>
</comment>
<comment type="function">
    <text evidence="1">Involved in peptidolytic degradation of cyclic heptapeptide hepatotoxin microcystin (MC).</text>
</comment>
<dbReference type="PIRSF" id="PIRSF012702">
    <property type="entry name" value="UCP012702"/>
    <property type="match status" value="1"/>
</dbReference>
<dbReference type="Proteomes" id="UP001375743">
    <property type="component" value="Unassembled WGS sequence"/>
</dbReference>
<dbReference type="InterPro" id="IPR009197">
    <property type="entry name" value="MlrC"/>
</dbReference>
<dbReference type="Pfam" id="PF07364">
    <property type="entry name" value="DUF1485"/>
    <property type="match status" value="1"/>
</dbReference>
<keyword evidence="5" id="KW-1185">Reference proteome</keyword>
<dbReference type="Pfam" id="PF07171">
    <property type="entry name" value="MlrC_C"/>
    <property type="match status" value="1"/>
</dbReference>
<evidence type="ECO:0000313" key="5">
    <source>
        <dbReference type="Proteomes" id="UP001375743"/>
    </source>
</evidence>
<reference evidence="4 5" key="1">
    <citation type="submission" date="2024-01" db="EMBL/GenBank/DDBJ databases">
        <title>Multi-omics insights into the function and evolution of sodium benzoate biodegradation pathways in Benzoatithermus flavus gen. nov., sp. nov. from hot spring.</title>
        <authorList>
            <person name="Hu C.-J."/>
            <person name="Li W.-J."/>
        </authorList>
    </citation>
    <scope>NUCLEOTIDE SEQUENCE [LARGE SCALE GENOMIC DNA]</scope>
    <source>
        <strain evidence="4 5">SYSU G07066</strain>
    </source>
</reference>
<keyword evidence="1" id="KW-0378">Hydrolase</keyword>
<accession>A0ABU8XL84</accession>
<sequence>MARIAIGGLHHETNSFAPQPATMERFEEADGWPPLSRGAAMLANTAGANLAITGFIDAARAAGHALVPLVWANACPSGPVTRDAFERLAAMMLEDLAAAGPIDALFLDLHGAMVTEHLPDGEGELLRRLRRIAPDLPIVAALDLHANVSEAMVGLSDALVAYRTYPHIDLAATGAKCLPLLERLVAGRPLAKAHRKLDFLIPLPWQCTTIEPARTLYVLLDEVACDGVLSASICMGFPAADTPVAGPSVLVYADDPATAEAVAARLATAFREAEPRFMGRLWRPDEAVRHAQAHAGSRPVILADTQDNPGGGGSSDTTGLLEALIAARAEGAVLALLCDEEAARAAHAAGEGRILRGLALGGRHGPAGVRPVRGDFAVGRLGNGRFTATGPMYGGNRMDLGPMALLRPLAAPGVEIAVSSRRLQAADRAILHHLGVDPAAKRILALKSSVHFRADFEPLADEVLVVEAPGANVADPASLPFRHLPPGLRLRPALS</sequence>
<feature type="domain" description="Microcystin LR degradation protein MlrC N-terminal" evidence="3">
    <location>
        <begin position="3"/>
        <end position="291"/>
    </location>
</feature>
<organism evidence="4 5">
    <name type="scientific">Benzoatithermus flavus</name>
    <dbReference type="NCBI Taxonomy" id="3108223"/>
    <lineage>
        <taxon>Bacteria</taxon>
        <taxon>Pseudomonadati</taxon>
        <taxon>Pseudomonadota</taxon>
        <taxon>Alphaproteobacteria</taxon>
        <taxon>Geminicoccales</taxon>
        <taxon>Geminicoccaceae</taxon>
        <taxon>Benzoatithermus</taxon>
    </lineage>
</organism>
<evidence type="ECO:0000256" key="1">
    <source>
        <dbReference type="PIRNR" id="PIRNR012702"/>
    </source>
</evidence>